<dbReference type="EMBL" id="CP015163">
    <property type="protein sequence ID" value="AXB48102.1"/>
    <property type="molecule type" value="Genomic_DNA"/>
</dbReference>
<protein>
    <recommendedName>
        <fullName evidence="4">PE domain-containing protein</fullName>
    </recommendedName>
</protein>
<accession>A0A344LJ78</accession>
<reference evidence="2 3" key="1">
    <citation type="submission" date="2016-04" db="EMBL/GenBank/DDBJ databases">
        <title>Complete genome sequence and analysis of deep-sea sediment isolate, Amycolatopsis sp. WP1.</title>
        <authorList>
            <person name="Wang H."/>
            <person name="Chen S."/>
            <person name="Wu Q."/>
        </authorList>
    </citation>
    <scope>NUCLEOTIDE SEQUENCE [LARGE SCALE GENOMIC DNA]</scope>
    <source>
        <strain evidence="2 3">WP1</strain>
    </source>
</reference>
<dbReference type="Proteomes" id="UP000250434">
    <property type="component" value="Chromosome"/>
</dbReference>
<dbReference type="RefSeq" id="WP_113697170.1">
    <property type="nucleotide sequence ID" value="NZ_CP015163.1"/>
</dbReference>
<dbReference type="OrthoDB" id="3689232at2"/>
<keyword evidence="3" id="KW-1185">Reference proteome</keyword>
<organism evidence="2 3">
    <name type="scientific">Amycolatopsis albispora</name>
    <dbReference type="NCBI Taxonomy" id="1804986"/>
    <lineage>
        <taxon>Bacteria</taxon>
        <taxon>Bacillati</taxon>
        <taxon>Actinomycetota</taxon>
        <taxon>Actinomycetes</taxon>
        <taxon>Pseudonocardiales</taxon>
        <taxon>Pseudonocardiaceae</taxon>
        <taxon>Amycolatopsis</taxon>
    </lineage>
</organism>
<name>A0A344LJ78_9PSEU</name>
<dbReference type="AlphaFoldDB" id="A0A344LJ78"/>
<evidence type="ECO:0008006" key="4">
    <source>
        <dbReference type="Google" id="ProtNLM"/>
    </source>
</evidence>
<evidence type="ECO:0000313" key="2">
    <source>
        <dbReference type="EMBL" id="AXB48102.1"/>
    </source>
</evidence>
<keyword evidence="1" id="KW-0175">Coiled coil</keyword>
<proteinExistence type="predicted"/>
<dbReference type="KEGG" id="aab:A4R43_41385"/>
<feature type="coiled-coil region" evidence="1">
    <location>
        <begin position="82"/>
        <end position="109"/>
    </location>
</feature>
<evidence type="ECO:0000313" key="3">
    <source>
        <dbReference type="Proteomes" id="UP000250434"/>
    </source>
</evidence>
<evidence type="ECO:0000256" key="1">
    <source>
        <dbReference type="SAM" id="Coils"/>
    </source>
</evidence>
<gene>
    <name evidence="2" type="ORF">A4R43_41385</name>
</gene>
<sequence>MPEVETRDRTTAGAAAAFSVAPELAGDAYARLSELQDVVGEMVRHAKVLGRQVPLGGGYADEVGRFMAEYGIGQQGSAVESLVAFGRELEDLKATLAEAMERYSDSDGKAADGVECTGG</sequence>